<dbReference type="EMBL" id="PEGB01000074">
    <property type="protein sequence ID" value="RLU04432.1"/>
    <property type="molecule type" value="Genomic_DNA"/>
</dbReference>
<keyword evidence="2" id="KW-1185">Reference proteome</keyword>
<reference evidence="1 2" key="1">
    <citation type="journal article" date="2018" name="Front. Microbiol.">
        <title>Discovery of Phloeophagus Beetles as a Source of Pseudomonas Strains That Produce Potentially New Bioactive Substances and Description of Pseudomonas bohemica sp. nov.</title>
        <authorList>
            <person name="Saati-Santamaria Z."/>
            <person name="Lopez-Mondejar R."/>
            <person name="Jimenez-Gomez A."/>
            <person name="Diez-Mendez A."/>
            <person name="Vetrovsky T."/>
            <person name="Igual J.M."/>
            <person name="Velazquez E."/>
            <person name="Kolarik M."/>
            <person name="Rivas R."/>
            <person name="Garcia-Fraile P."/>
        </authorList>
    </citation>
    <scope>NUCLEOTIDE SEQUENCE [LARGE SCALE GENOMIC DNA]</scope>
    <source>
        <strain evidence="1 2">A2-NA13</strain>
    </source>
</reference>
<evidence type="ECO:0000313" key="1">
    <source>
        <dbReference type="EMBL" id="RLU04432.1"/>
    </source>
</evidence>
<sequence length="82" mass="8881">GAARESLIRHKSLWELSLLAIAVGQSALMSVDMTPSRAGSLLHWLGAARESLILHKSLWELSLLAIAVGQSAWMSVDMTPSR</sequence>
<protein>
    <submittedName>
        <fullName evidence="1">Uncharacterized protein</fullName>
    </submittedName>
</protein>
<feature type="non-terminal residue" evidence="1">
    <location>
        <position position="82"/>
    </location>
</feature>
<evidence type="ECO:0000313" key="2">
    <source>
        <dbReference type="Proteomes" id="UP000282140"/>
    </source>
</evidence>
<feature type="non-terminal residue" evidence="1">
    <location>
        <position position="1"/>
    </location>
</feature>
<proteinExistence type="predicted"/>
<comment type="caution">
    <text evidence="1">The sequence shown here is derived from an EMBL/GenBank/DDBJ whole genome shotgun (WGS) entry which is preliminary data.</text>
</comment>
<dbReference type="AlphaFoldDB" id="A0A3L8C7W1"/>
<accession>A0A3L8C7W1</accession>
<name>A0A3L8C7W1_9PSED</name>
<organism evidence="1 2">
    <name type="scientific">Pseudomonas prosekii</name>
    <dbReference type="NCBI Taxonomy" id="1148509"/>
    <lineage>
        <taxon>Bacteria</taxon>
        <taxon>Pseudomonadati</taxon>
        <taxon>Pseudomonadota</taxon>
        <taxon>Gammaproteobacteria</taxon>
        <taxon>Pseudomonadales</taxon>
        <taxon>Pseudomonadaceae</taxon>
        <taxon>Pseudomonas</taxon>
    </lineage>
</organism>
<dbReference type="Proteomes" id="UP000282140">
    <property type="component" value="Unassembled WGS sequence"/>
</dbReference>
<gene>
    <name evidence="1" type="ORF">CS078_25885</name>
</gene>